<dbReference type="KEGG" id="ffu:CLAFUR5_07263"/>
<evidence type="ECO:0000256" key="1">
    <source>
        <dbReference type="ARBA" id="ARBA00023002"/>
    </source>
</evidence>
<dbReference type="AlphaFoldDB" id="A0A9Q8PB01"/>
<dbReference type="Proteomes" id="UP000756132">
    <property type="component" value="Chromosome 6"/>
</dbReference>
<dbReference type="PANTHER" id="PTHR43157:SF31">
    <property type="entry name" value="PHOSPHATIDYLINOSITOL-GLYCAN BIOSYNTHESIS CLASS F PROTEIN"/>
    <property type="match status" value="1"/>
</dbReference>
<evidence type="ECO:0000313" key="2">
    <source>
        <dbReference type="EMBL" id="UJO19160.1"/>
    </source>
</evidence>
<dbReference type="PANTHER" id="PTHR43157">
    <property type="entry name" value="PHOSPHATIDYLINOSITOL-GLYCAN BIOSYNTHESIS CLASS F PROTEIN-RELATED"/>
    <property type="match status" value="1"/>
</dbReference>
<reference evidence="2" key="1">
    <citation type="submission" date="2021-12" db="EMBL/GenBank/DDBJ databases">
        <authorList>
            <person name="Zaccaron A."/>
            <person name="Stergiopoulos I."/>
        </authorList>
    </citation>
    <scope>NUCLEOTIDE SEQUENCE</scope>
    <source>
        <strain evidence="2">Race5_Kim</strain>
    </source>
</reference>
<dbReference type="GeneID" id="71987141"/>
<dbReference type="OrthoDB" id="542013at2759"/>
<dbReference type="InterPro" id="IPR036291">
    <property type="entry name" value="NAD(P)-bd_dom_sf"/>
</dbReference>
<proteinExistence type="predicted"/>
<name>A0A9Q8PB01_PASFU</name>
<gene>
    <name evidence="2" type="ORF">CLAFUR5_07263</name>
</gene>
<dbReference type="InterPro" id="IPR002347">
    <property type="entry name" value="SDR_fam"/>
</dbReference>
<dbReference type="PRINTS" id="PR00081">
    <property type="entry name" value="GDHRDH"/>
</dbReference>
<reference evidence="2" key="2">
    <citation type="journal article" date="2022" name="Microb. Genom.">
        <title>A chromosome-scale genome assembly of the tomato pathogen Cladosporium fulvum reveals a compartmentalized genome architecture and the presence of a dispensable chromosome.</title>
        <authorList>
            <person name="Zaccaron A.Z."/>
            <person name="Chen L.H."/>
            <person name="Samaras A."/>
            <person name="Stergiopoulos I."/>
        </authorList>
    </citation>
    <scope>NUCLEOTIDE SEQUENCE</scope>
    <source>
        <strain evidence="2">Race5_Kim</strain>
    </source>
</reference>
<dbReference type="RefSeq" id="XP_047763526.1">
    <property type="nucleotide sequence ID" value="XM_047906411.1"/>
</dbReference>
<evidence type="ECO:0000313" key="3">
    <source>
        <dbReference type="Proteomes" id="UP000756132"/>
    </source>
</evidence>
<dbReference type="EMBL" id="CP090168">
    <property type="protein sequence ID" value="UJO19160.1"/>
    <property type="molecule type" value="Genomic_DNA"/>
</dbReference>
<accession>A0A9Q8PB01</accession>
<protein>
    <submittedName>
        <fullName evidence="2">Short chain dehydrogenase atnD</fullName>
    </submittedName>
</protein>
<dbReference type="GO" id="GO:0016491">
    <property type="term" value="F:oxidoreductase activity"/>
    <property type="evidence" value="ECO:0007669"/>
    <property type="project" value="UniProtKB-KW"/>
</dbReference>
<sequence length="336" mass="36743">MQALKIAGFLPTLMTSQFFVNIPIPEFDFSGQTVIVTGSNTGLGKEAARHLVRLKASKVILAVRTVSKGEAAAKDIVESCKVSADVVEVWELDSGDEASIDAFAKRVQALERLDAAILNAGVMTMEWRTVDVHESTLAVNVFGNLRLTKVLLPKMQDSARRTGQQGRISVVGSDMMYVANLGELETDGKIVDKLDSKDLSLKWMGQRYQLSKILIFWAMKQLAKVNPVAGESGVVLTVMTPGACKSTIFRDPINPRVKNMADWVMALFQRTTEVGGRALVHAIEPQLPQEAHGKFLMDARVGSEGLNVTSKQAERLAAKWNEEVLAVVEDHGNPKL</sequence>
<keyword evidence="1" id="KW-0560">Oxidoreductase</keyword>
<dbReference type="Pfam" id="PF00106">
    <property type="entry name" value="adh_short"/>
    <property type="match status" value="1"/>
</dbReference>
<keyword evidence="3" id="KW-1185">Reference proteome</keyword>
<organism evidence="2 3">
    <name type="scientific">Passalora fulva</name>
    <name type="common">Tomato leaf mold</name>
    <name type="synonym">Cladosporium fulvum</name>
    <dbReference type="NCBI Taxonomy" id="5499"/>
    <lineage>
        <taxon>Eukaryota</taxon>
        <taxon>Fungi</taxon>
        <taxon>Dikarya</taxon>
        <taxon>Ascomycota</taxon>
        <taxon>Pezizomycotina</taxon>
        <taxon>Dothideomycetes</taxon>
        <taxon>Dothideomycetidae</taxon>
        <taxon>Mycosphaerellales</taxon>
        <taxon>Mycosphaerellaceae</taxon>
        <taxon>Fulvia</taxon>
    </lineage>
</organism>
<dbReference type="SUPFAM" id="SSF51735">
    <property type="entry name" value="NAD(P)-binding Rossmann-fold domains"/>
    <property type="match status" value="1"/>
</dbReference>
<dbReference type="Gene3D" id="3.40.50.720">
    <property type="entry name" value="NAD(P)-binding Rossmann-like Domain"/>
    <property type="match status" value="1"/>
</dbReference>